<organism evidence="3">
    <name type="scientific">Salmonella montevideo</name>
    <dbReference type="NCBI Taxonomy" id="115981"/>
    <lineage>
        <taxon>Bacteria</taxon>
        <taxon>Pseudomonadati</taxon>
        <taxon>Pseudomonadota</taxon>
        <taxon>Gammaproteobacteria</taxon>
        <taxon>Enterobacterales</taxon>
        <taxon>Enterobacteriaceae</taxon>
        <taxon>Salmonella</taxon>
    </lineage>
</organism>
<gene>
    <name evidence="3" type="ORF">DPE74_18855</name>
</gene>
<protein>
    <recommendedName>
        <fullName evidence="2">Bacteriophage Mx8 p63 C-terminal domain-containing protein</fullName>
    </recommendedName>
</protein>
<name>A0A5X0WD75_SALMO</name>
<feature type="region of interest" description="Disordered" evidence="1">
    <location>
        <begin position="1"/>
        <end position="23"/>
    </location>
</feature>
<evidence type="ECO:0000259" key="2">
    <source>
        <dbReference type="Pfam" id="PF10546"/>
    </source>
</evidence>
<proteinExistence type="predicted"/>
<comment type="caution">
    <text evidence="3">The sequence shown here is derived from an EMBL/GenBank/DDBJ whole genome shotgun (WGS) entry which is preliminary data.</text>
</comment>
<evidence type="ECO:0000313" key="3">
    <source>
        <dbReference type="EMBL" id="EBW3456957.1"/>
    </source>
</evidence>
<feature type="domain" description="Bacteriophage Mx8 p63 C-terminal" evidence="2">
    <location>
        <begin position="207"/>
        <end position="292"/>
    </location>
</feature>
<dbReference type="InterPro" id="IPR018874">
    <property type="entry name" value="Phage_Mx8_p63_C"/>
</dbReference>
<evidence type="ECO:0000256" key="1">
    <source>
        <dbReference type="SAM" id="MobiDB-lite"/>
    </source>
</evidence>
<accession>A0A5X0WD75</accession>
<dbReference type="Pfam" id="PF10546">
    <property type="entry name" value="P63C"/>
    <property type="match status" value="1"/>
</dbReference>
<dbReference type="EMBL" id="AAHIBZ010000023">
    <property type="protein sequence ID" value="EBW3456957.1"/>
    <property type="molecule type" value="Genomic_DNA"/>
</dbReference>
<dbReference type="AlphaFoldDB" id="A0A5X0WD75"/>
<reference evidence="3" key="1">
    <citation type="submission" date="2018-06" db="EMBL/GenBank/DDBJ databases">
        <authorList>
            <person name="Ashton P.M."/>
            <person name="Dallman T."/>
            <person name="Nair S."/>
            <person name="De Pinna E."/>
            <person name="Peters T."/>
            <person name="Grant K."/>
        </authorList>
    </citation>
    <scope>NUCLEOTIDE SEQUENCE</scope>
    <source>
        <strain evidence="3">401701</strain>
    </source>
</reference>
<sequence length="324" mass="36254">MSNEENIKPTGKAKGGVARAKSLTKEQRTEIAKKAAAKRWEGKPLRAIRKGNFVDDFGIDAECYVLDDNDKTVVVSKTGLAKLLGIGEHGRDVDRFLNTNYMADFVDPLLLEKFQKPLIFQWRSPVPNSAPNPLADEAHGYDIALIGDIATAMINADRAGALPPSRSKSASLAQRLVTASMKAGLKGLGYAIAGYRPEVQEVIDSFKAYVREEARQYEKEFPDELYEAWYKIYQLNKPERGRPFLFSKLTIEQIYTPLAKSQGVILDLAKKSRYENGKRGDKIHQFLQEVGVRALRQQIGKVLAVSELFEEKETYEAALAKVNK</sequence>